<dbReference type="EMBL" id="LSRS01000001">
    <property type="protein sequence ID" value="KAF1086718.1"/>
    <property type="molecule type" value="Genomic_DNA"/>
</dbReference>
<comment type="caution">
    <text evidence="1">The sequence shown here is derived from an EMBL/GenBank/DDBJ whole genome shotgun (WGS) entry which is preliminary data.</text>
</comment>
<evidence type="ECO:0000313" key="2">
    <source>
        <dbReference type="Proteomes" id="UP000798488"/>
    </source>
</evidence>
<reference evidence="1" key="1">
    <citation type="submission" date="2016-02" db="EMBL/GenBank/DDBJ databases">
        <title>Draft Genome Sequence of Sporotomaculum syntrophicum Strain FB, a Syntrophic Benzoate Degrader.</title>
        <authorList>
            <person name="Nobu M.K."/>
            <person name="Narihiro T."/>
            <person name="Qiu Y.-L."/>
            <person name="Ohashi A."/>
            <person name="Liu W.-T."/>
            <person name="Yuji S."/>
        </authorList>
    </citation>
    <scope>NUCLEOTIDE SEQUENCE</scope>
    <source>
        <strain evidence="1">FB</strain>
    </source>
</reference>
<keyword evidence="2" id="KW-1185">Reference proteome</keyword>
<accession>A0A9D2WTB3</accession>
<evidence type="ECO:0000313" key="1">
    <source>
        <dbReference type="EMBL" id="KAF1086718.1"/>
    </source>
</evidence>
<proteinExistence type="predicted"/>
<dbReference type="AlphaFoldDB" id="A0A9D2WTB3"/>
<name>A0A9D2WTB3_9FIRM</name>
<sequence length="88" mass="10143">MIRQCKACKRTHQSPKGCMLRPMKIKGIEYLPLPYGKEAAWELYKITPEPNCRDCGTPLGKYHHLNCCVEQCPLCGEQWITCKCKVDK</sequence>
<dbReference type="RefSeq" id="WP_207708544.1">
    <property type="nucleotide sequence ID" value="NZ_LSRS01000001.1"/>
</dbReference>
<gene>
    <name evidence="1" type="ORF">SPSYN_00437</name>
</gene>
<dbReference type="Proteomes" id="UP000798488">
    <property type="component" value="Unassembled WGS sequence"/>
</dbReference>
<protein>
    <submittedName>
        <fullName evidence="1">Uncharacterized protein</fullName>
    </submittedName>
</protein>
<organism evidence="1 2">
    <name type="scientific">Sporotomaculum syntrophicum</name>
    <dbReference type="NCBI Taxonomy" id="182264"/>
    <lineage>
        <taxon>Bacteria</taxon>
        <taxon>Bacillati</taxon>
        <taxon>Bacillota</taxon>
        <taxon>Clostridia</taxon>
        <taxon>Eubacteriales</taxon>
        <taxon>Desulfallaceae</taxon>
        <taxon>Sporotomaculum</taxon>
    </lineage>
</organism>